<dbReference type="EMBL" id="CM004399">
    <property type="protein sequence ID" value="OAY33593.1"/>
    <property type="molecule type" value="Genomic_DNA"/>
</dbReference>
<dbReference type="PANTHER" id="PTHR34794:SF1">
    <property type="entry name" value="OS10G0101800 PROTEIN"/>
    <property type="match status" value="1"/>
</dbReference>
<accession>A0A2C9USS2</accession>
<feature type="compositionally biased region" description="Polar residues" evidence="1">
    <location>
        <begin position="78"/>
        <end position="87"/>
    </location>
</feature>
<evidence type="ECO:0000313" key="4">
    <source>
        <dbReference type="Proteomes" id="UP000091857"/>
    </source>
</evidence>
<comment type="caution">
    <text evidence="3">The sequence shown here is derived from an EMBL/GenBank/DDBJ whole genome shotgun (WGS) entry which is preliminary data.</text>
</comment>
<dbReference type="AlphaFoldDB" id="A0A2C9USS2"/>
<feature type="region of interest" description="Disordered" evidence="1">
    <location>
        <begin position="1"/>
        <end position="31"/>
    </location>
</feature>
<keyword evidence="4" id="KW-1185">Reference proteome</keyword>
<reference evidence="4" key="1">
    <citation type="journal article" date="2016" name="Nat. Biotechnol.">
        <title>Sequencing wild and cultivated cassava and related species reveals extensive interspecific hybridization and genetic diversity.</title>
        <authorList>
            <person name="Bredeson J.V."/>
            <person name="Lyons J.B."/>
            <person name="Prochnik S.E."/>
            <person name="Wu G.A."/>
            <person name="Ha C.M."/>
            <person name="Edsinger-Gonzales E."/>
            <person name="Grimwood J."/>
            <person name="Schmutz J."/>
            <person name="Rabbi I.Y."/>
            <person name="Egesi C."/>
            <person name="Nauluvula P."/>
            <person name="Lebot V."/>
            <person name="Ndunguru J."/>
            <person name="Mkamilo G."/>
            <person name="Bart R.S."/>
            <person name="Setter T.L."/>
            <person name="Gleadow R.M."/>
            <person name="Kulakow P."/>
            <person name="Ferguson M.E."/>
            <person name="Rounsley S."/>
            <person name="Rokhsar D.S."/>
        </authorList>
    </citation>
    <scope>NUCLEOTIDE SEQUENCE [LARGE SCALE GENOMIC DNA]</scope>
    <source>
        <strain evidence="4">cv. AM560-2</strain>
    </source>
</reference>
<dbReference type="InterPro" id="IPR008889">
    <property type="entry name" value="VQ"/>
</dbReference>
<sequence>MEANSSTSSSSSSSPMYISQYPHQGKGLKGSQLLHSVRKPQVKPWKKPIAPLPPTPPRVFKVDPVDFRDLVQKLTGAPDQSQPQQRLQRVAPPPLDLDKMNPALFSRDFAEAAAPLQIISSPVKTPFSALYQEMMSDTTDQKLKKVSENIMASPSLEFNLFSPSAHGWCSFPLLSPGTLSSLEQSTVL</sequence>
<dbReference type="OMA" id="WCNFSIL"/>
<dbReference type="Proteomes" id="UP000091857">
    <property type="component" value="Chromosome 13"/>
</dbReference>
<dbReference type="InterPro" id="IPR039610">
    <property type="entry name" value="VQ29"/>
</dbReference>
<feature type="region of interest" description="Disordered" evidence="1">
    <location>
        <begin position="39"/>
        <end position="58"/>
    </location>
</feature>
<name>A0A2C9USS2_MANES</name>
<feature type="compositionally biased region" description="Low complexity" evidence="1">
    <location>
        <begin position="1"/>
        <end position="14"/>
    </location>
</feature>
<feature type="domain" description="VQ" evidence="2">
    <location>
        <begin position="55"/>
        <end position="80"/>
    </location>
</feature>
<dbReference type="Pfam" id="PF05678">
    <property type="entry name" value="VQ"/>
    <property type="match status" value="1"/>
</dbReference>
<proteinExistence type="predicted"/>
<feature type="region of interest" description="Disordered" evidence="1">
    <location>
        <begin position="73"/>
        <end position="95"/>
    </location>
</feature>
<organism evidence="3 4">
    <name type="scientific">Manihot esculenta</name>
    <name type="common">Cassava</name>
    <name type="synonym">Jatropha manihot</name>
    <dbReference type="NCBI Taxonomy" id="3983"/>
    <lineage>
        <taxon>Eukaryota</taxon>
        <taxon>Viridiplantae</taxon>
        <taxon>Streptophyta</taxon>
        <taxon>Embryophyta</taxon>
        <taxon>Tracheophyta</taxon>
        <taxon>Spermatophyta</taxon>
        <taxon>Magnoliopsida</taxon>
        <taxon>eudicotyledons</taxon>
        <taxon>Gunneridae</taxon>
        <taxon>Pentapetalae</taxon>
        <taxon>rosids</taxon>
        <taxon>fabids</taxon>
        <taxon>Malpighiales</taxon>
        <taxon>Euphorbiaceae</taxon>
        <taxon>Crotonoideae</taxon>
        <taxon>Manihoteae</taxon>
        <taxon>Manihot</taxon>
    </lineage>
</organism>
<protein>
    <recommendedName>
        <fullName evidence="2">VQ domain-containing protein</fullName>
    </recommendedName>
</protein>
<dbReference type="STRING" id="3983.A0A2C9USS2"/>
<gene>
    <name evidence="3" type="ORF">MANES_13G109800v8</name>
</gene>
<evidence type="ECO:0000313" key="3">
    <source>
        <dbReference type="EMBL" id="OAY33593.1"/>
    </source>
</evidence>
<evidence type="ECO:0000256" key="1">
    <source>
        <dbReference type="SAM" id="MobiDB-lite"/>
    </source>
</evidence>
<dbReference type="PANTHER" id="PTHR34794">
    <property type="entry name" value="EXPRESSED PROTEIN"/>
    <property type="match status" value="1"/>
</dbReference>
<dbReference type="Gramene" id="Manes.13G109800.1.v8.1">
    <property type="protein sequence ID" value="Manes.13G109800.1.v8.1.CDS.1"/>
    <property type="gene ID" value="Manes.13G109800.v8.1"/>
</dbReference>
<evidence type="ECO:0000259" key="2">
    <source>
        <dbReference type="Pfam" id="PF05678"/>
    </source>
</evidence>
<dbReference type="OrthoDB" id="689462at2759"/>